<keyword evidence="2" id="KW-0645">Protease</keyword>
<name>A0A1E3KR39_LACPN</name>
<dbReference type="Pfam" id="PF13365">
    <property type="entry name" value="Trypsin_2"/>
    <property type="match status" value="1"/>
</dbReference>
<evidence type="ECO:0000313" key="8">
    <source>
        <dbReference type="Proteomes" id="UP000094892"/>
    </source>
</evidence>
<dbReference type="EC" id="3.4.21.107" evidence="7"/>
<feature type="compositionally biased region" description="Low complexity" evidence="5">
    <location>
        <begin position="86"/>
        <end position="104"/>
    </location>
</feature>
<dbReference type="Proteomes" id="UP000094892">
    <property type="component" value="Unassembled WGS sequence"/>
</dbReference>
<dbReference type="InterPro" id="IPR009003">
    <property type="entry name" value="Peptidase_S1_PA"/>
</dbReference>
<evidence type="ECO:0000256" key="3">
    <source>
        <dbReference type="ARBA" id="ARBA00022801"/>
    </source>
</evidence>
<dbReference type="PATRIC" id="fig|1590.306.peg.1233"/>
<dbReference type="SMART" id="SM00228">
    <property type="entry name" value="PDZ"/>
    <property type="match status" value="1"/>
</dbReference>
<accession>A0A1E3KR39</accession>
<dbReference type="InterPro" id="IPR043504">
    <property type="entry name" value="Peptidase_S1_PA_chymotrypsin"/>
</dbReference>
<dbReference type="Gene3D" id="2.40.10.10">
    <property type="entry name" value="Trypsin-like serine proteases"/>
    <property type="match status" value="2"/>
</dbReference>
<feature type="domain" description="PDZ" evidence="6">
    <location>
        <begin position="272"/>
        <end position="387"/>
    </location>
</feature>
<organism evidence="7 8">
    <name type="scientific">Lactiplantibacillus plantarum</name>
    <name type="common">Lactobacillus plantarum</name>
    <dbReference type="NCBI Taxonomy" id="1590"/>
    <lineage>
        <taxon>Bacteria</taxon>
        <taxon>Bacillati</taxon>
        <taxon>Bacillota</taxon>
        <taxon>Bacilli</taxon>
        <taxon>Lactobacillales</taxon>
        <taxon>Lactobacillaceae</taxon>
        <taxon>Lactiplantibacillus</taxon>
    </lineage>
</organism>
<dbReference type="RefSeq" id="WP_069302478.1">
    <property type="nucleotide sequence ID" value="NZ_CP185953.1"/>
</dbReference>
<evidence type="ECO:0000313" key="7">
    <source>
        <dbReference type="EMBL" id="ODO61260.1"/>
    </source>
</evidence>
<dbReference type="AlphaFoldDB" id="A0A1E3KR39"/>
<dbReference type="InterPro" id="IPR001478">
    <property type="entry name" value="PDZ"/>
</dbReference>
<protein>
    <submittedName>
        <fullName evidence="7">Peptidase Do</fullName>
        <ecNumber evidence="7">3.4.21.107</ecNumber>
    </submittedName>
</protein>
<dbReference type="SUPFAM" id="SSF50156">
    <property type="entry name" value="PDZ domain-like"/>
    <property type="match status" value="1"/>
</dbReference>
<sequence length="405" mass="42404">MTNKNFVKITVTALLAGLVGGGLAYGSINLLNADRQSSSSISIPTGTNTTNVRVNINSQATKVFQDNKAAVVSVVNLQRQDRSSEGSDNWNENDSSSSNDNANNLEEYSEGSGLIYKKNSHTAYVVTNDHVVSGSSAVRVIMSNGTRVSAKIIGTDAVTDLAVLEINSDKVTTTATFGNSSNIKVGEAALAVGSPLGSNFATTLTKGVVSAKERTIATTNSSGQTTGYATVIQTDAAINSGNSGGPLFNVAGQVIGINAMKLTSDSSGASVEGMGFAIPSNEVVTIIDKLEKDGKVIRPALGAATYDLDNISTDDRKSVLKLPANVTEGVVIMKVYSESPAQKAGLKKHDVLVELGNKKTYSLATLRSALYNHSVGDSVKIKYYREGTLKTSTIKLTKSTASFLQ</sequence>
<comment type="caution">
    <text evidence="7">The sequence shown here is derived from an EMBL/GenBank/DDBJ whole genome shotgun (WGS) entry which is preliminary data.</text>
</comment>
<dbReference type="SUPFAM" id="SSF50494">
    <property type="entry name" value="Trypsin-like serine proteases"/>
    <property type="match status" value="1"/>
</dbReference>
<dbReference type="Pfam" id="PF13180">
    <property type="entry name" value="PDZ_2"/>
    <property type="match status" value="1"/>
</dbReference>
<dbReference type="InterPro" id="IPR051201">
    <property type="entry name" value="Chloro_Bact_Ser_Proteases"/>
</dbReference>
<comment type="similarity">
    <text evidence="1">Belongs to the peptidase S1C family.</text>
</comment>
<proteinExistence type="inferred from homology"/>
<keyword evidence="4" id="KW-0720">Serine protease</keyword>
<evidence type="ECO:0000256" key="1">
    <source>
        <dbReference type="ARBA" id="ARBA00010541"/>
    </source>
</evidence>
<dbReference type="GO" id="GO:0006508">
    <property type="term" value="P:proteolysis"/>
    <property type="evidence" value="ECO:0007669"/>
    <property type="project" value="UniProtKB-KW"/>
</dbReference>
<evidence type="ECO:0000259" key="6">
    <source>
        <dbReference type="SMART" id="SM00228"/>
    </source>
</evidence>
<evidence type="ECO:0000256" key="5">
    <source>
        <dbReference type="SAM" id="MobiDB-lite"/>
    </source>
</evidence>
<feature type="region of interest" description="Disordered" evidence="5">
    <location>
        <begin position="78"/>
        <end position="104"/>
    </location>
</feature>
<evidence type="ECO:0000256" key="2">
    <source>
        <dbReference type="ARBA" id="ARBA00022670"/>
    </source>
</evidence>
<dbReference type="EMBL" id="MCOL01000001">
    <property type="protein sequence ID" value="ODO61260.1"/>
    <property type="molecule type" value="Genomic_DNA"/>
</dbReference>
<dbReference type="InterPro" id="IPR001940">
    <property type="entry name" value="Peptidase_S1C"/>
</dbReference>
<dbReference type="InterPro" id="IPR036034">
    <property type="entry name" value="PDZ_sf"/>
</dbReference>
<dbReference type="PANTHER" id="PTHR43343">
    <property type="entry name" value="PEPTIDASE S12"/>
    <property type="match status" value="1"/>
</dbReference>
<dbReference type="Gene3D" id="2.30.42.10">
    <property type="match status" value="1"/>
</dbReference>
<dbReference type="CDD" id="cd06781">
    <property type="entry name" value="cpPDZ_BsHtra-like"/>
    <property type="match status" value="1"/>
</dbReference>
<dbReference type="PANTHER" id="PTHR43343:SF3">
    <property type="entry name" value="PROTEASE DO-LIKE 8, CHLOROPLASTIC"/>
    <property type="match status" value="1"/>
</dbReference>
<keyword evidence="3 7" id="KW-0378">Hydrolase</keyword>
<reference evidence="7 8" key="1">
    <citation type="submission" date="2016-08" db="EMBL/GenBank/DDBJ databases">
        <title>Genome sequencing of Lactobacillus plantarum JSA22, isolated from fermented soybean paste.</title>
        <authorList>
            <person name="Choi H.S."/>
        </authorList>
    </citation>
    <scope>NUCLEOTIDE SEQUENCE [LARGE SCALE GENOMIC DNA]</scope>
    <source>
        <strain evidence="7 8">JSA22</strain>
    </source>
</reference>
<dbReference type="GO" id="GO:0004252">
    <property type="term" value="F:serine-type endopeptidase activity"/>
    <property type="evidence" value="ECO:0007669"/>
    <property type="project" value="InterPro"/>
</dbReference>
<gene>
    <name evidence="7" type="ORF">LPJSA22_01233</name>
</gene>
<evidence type="ECO:0000256" key="4">
    <source>
        <dbReference type="ARBA" id="ARBA00022825"/>
    </source>
</evidence>
<dbReference type="PRINTS" id="PR00834">
    <property type="entry name" value="PROTEASES2C"/>
</dbReference>